<comment type="caution">
    <text evidence="10">The sequence shown here is derived from an EMBL/GenBank/DDBJ whole genome shotgun (WGS) entry which is preliminary data.</text>
</comment>
<dbReference type="InterPro" id="IPR012677">
    <property type="entry name" value="Nucleotide-bd_a/b_plait_sf"/>
</dbReference>
<dbReference type="EMBL" id="CAJNJQ010006482">
    <property type="protein sequence ID" value="CAE7229349.1"/>
    <property type="molecule type" value="Genomic_DNA"/>
</dbReference>
<evidence type="ECO:0000259" key="9">
    <source>
        <dbReference type="Pfam" id="PF05572"/>
    </source>
</evidence>
<dbReference type="GO" id="GO:0008237">
    <property type="term" value="F:metallopeptidase activity"/>
    <property type="evidence" value="ECO:0007669"/>
    <property type="project" value="InterPro"/>
</dbReference>
<name>A0A8H3EAM5_9AGAM</name>
<dbReference type="InterPro" id="IPR035979">
    <property type="entry name" value="RBD_domain_sf"/>
</dbReference>
<dbReference type="GO" id="GO:0000447">
    <property type="term" value="P:endonucleolytic cleavage in ITS1 to separate SSU-rRNA from 5.8S rRNA and LSU-rRNA from tricistronic rRNA transcript (SSU-rRNA, 5.8S rRNA, LSU-rRNA)"/>
    <property type="evidence" value="ECO:0007669"/>
    <property type="project" value="TreeGrafter"/>
</dbReference>
<feature type="compositionally biased region" description="Acidic residues" evidence="7">
    <location>
        <begin position="321"/>
        <end position="335"/>
    </location>
</feature>
<sequence>MLRLYFVFAATVASMVSALPANITGTRRTCGSVLSAVEMVTAEKYFDVNKPNYNMDSCATNLKVYWHVISADNTLEHGNIPDSQIKKSLDVLNKDYGKSGLSFSLAGVDRTVNNVWFNEVGPDSQLQTDMKKALRKGGPYDLNVYNRVAEKVYLDMLPSLSSYKGNPEDDGVVILYSSVPGGGAAPYNLGKSSKTLTHEVGHWVGLYHTFEGGCDLFGDGVLDTPPEAGPAFGCPKGRDTCTKSLGADPIHNFMDYTDDACMDEPGSRCGYLANTENDTLNLDAVEDTVGHADYIEGSSKDHDDSDPENDDNASQETTESSGEEDSEEHVFEDEGTQPLDKTVQPLSGEALAKFEKAQQKAGIIYISRIPPGMRPAKVKHLMSNYGKVGRVFLQQEDPKRAYLRKKHTATKKVHYTEGWVEFESKHVARSVAEMLNAQPVGGKKGTRWRDDIWTMKYLPKFKWNMLTEQVAQEAAAHTARLRVELSQSKAEQRDYLRNVELARVLEKRAQRKRKSDSNEVEITKTASNVIERLPPTTKKARTQSTDLNNKRSDGETLNNVLSSIF</sequence>
<dbReference type="Gene3D" id="3.30.70.330">
    <property type="match status" value="1"/>
</dbReference>
<dbReference type="InterPro" id="IPR024079">
    <property type="entry name" value="MetalloPept_cat_dom_sf"/>
</dbReference>
<dbReference type="GO" id="GO:0000472">
    <property type="term" value="P:endonucleolytic cleavage to generate mature 5'-end of SSU-rRNA from (SSU-rRNA, 5.8S rRNA, LSU-rRNA)"/>
    <property type="evidence" value="ECO:0007669"/>
    <property type="project" value="TreeGrafter"/>
</dbReference>
<feature type="compositionally biased region" description="Basic and acidic residues" evidence="7">
    <location>
        <begin position="294"/>
        <end position="303"/>
    </location>
</feature>
<proteinExistence type="inferred from homology"/>
<dbReference type="PANTHER" id="PTHR12311:SF7">
    <property type="entry name" value="ACTIVATOR OF BASAL TRANSCRIPTION 1"/>
    <property type="match status" value="1"/>
</dbReference>
<evidence type="ECO:0000256" key="6">
    <source>
        <dbReference type="ARBA" id="ARBA00032634"/>
    </source>
</evidence>
<dbReference type="GO" id="GO:0005730">
    <property type="term" value="C:nucleolus"/>
    <property type="evidence" value="ECO:0007669"/>
    <property type="project" value="UniProtKB-SubCell"/>
</dbReference>
<keyword evidence="4" id="KW-0694">RNA-binding</keyword>
<dbReference type="InterPro" id="IPR008754">
    <property type="entry name" value="Peptidase_M43"/>
</dbReference>
<organism evidence="10 11">
    <name type="scientific">Rhizoctonia solani</name>
    <dbReference type="NCBI Taxonomy" id="456999"/>
    <lineage>
        <taxon>Eukaryota</taxon>
        <taxon>Fungi</taxon>
        <taxon>Dikarya</taxon>
        <taxon>Basidiomycota</taxon>
        <taxon>Agaricomycotina</taxon>
        <taxon>Agaricomycetes</taxon>
        <taxon>Cantharellales</taxon>
        <taxon>Ceratobasidiaceae</taxon>
        <taxon>Rhizoctonia</taxon>
    </lineage>
</organism>
<feature type="compositionally biased region" description="Acidic residues" evidence="7">
    <location>
        <begin position="304"/>
        <end position="313"/>
    </location>
</feature>
<dbReference type="CDD" id="cd12263">
    <property type="entry name" value="RRM_ABT1_like"/>
    <property type="match status" value="1"/>
</dbReference>
<dbReference type="InterPro" id="IPR039119">
    <property type="entry name" value="ABT1/Esf2"/>
</dbReference>
<dbReference type="GO" id="GO:0034462">
    <property type="term" value="P:small-subunit processome assembly"/>
    <property type="evidence" value="ECO:0007669"/>
    <property type="project" value="TreeGrafter"/>
</dbReference>
<feature type="signal peptide" evidence="8">
    <location>
        <begin position="1"/>
        <end position="18"/>
    </location>
</feature>
<evidence type="ECO:0000256" key="5">
    <source>
        <dbReference type="ARBA" id="ARBA00023242"/>
    </source>
</evidence>
<feature type="domain" description="Peptidase M43 pregnancy-associated plasma-A" evidence="9">
    <location>
        <begin position="191"/>
        <end position="258"/>
    </location>
</feature>
<evidence type="ECO:0000256" key="2">
    <source>
        <dbReference type="ARBA" id="ARBA00005819"/>
    </source>
</evidence>
<comment type="subcellular location">
    <subcellularLocation>
        <location evidence="1">Nucleus</location>
        <location evidence="1">Nucleolus</location>
    </subcellularLocation>
</comment>
<dbReference type="PANTHER" id="PTHR12311">
    <property type="entry name" value="ACTIVATOR OF BASAL TRANSCRIPTION 1"/>
    <property type="match status" value="1"/>
</dbReference>
<dbReference type="Pfam" id="PF05572">
    <property type="entry name" value="Peptidase_M43"/>
    <property type="match status" value="1"/>
</dbReference>
<dbReference type="AlphaFoldDB" id="A0A8H3EAM5"/>
<dbReference type="GO" id="GO:0000480">
    <property type="term" value="P:endonucleolytic cleavage in 5'-ETS of tricistronic rRNA transcript (SSU-rRNA, 5.8S rRNA, LSU-rRNA)"/>
    <property type="evidence" value="ECO:0007669"/>
    <property type="project" value="TreeGrafter"/>
</dbReference>
<accession>A0A8H3EAM5</accession>
<dbReference type="InterPro" id="IPR034353">
    <property type="entry name" value="ABT1/ESF2_RRM"/>
</dbReference>
<comment type="similarity">
    <text evidence="3">Belongs to the peptidase M43B family.</text>
</comment>
<evidence type="ECO:0000256" key="3">
    <source>
        <dbReference type="ARBA" id="ARBA00008721"/>
    </source>
</evidence>
<dbReference type="Gene3D" id="3.40.390.10">
    <property type="entry name" value="Collagenase (Catalytic Domain)"/>
    <property type="match status" value="1"/>
</dbReference>
<gene>
    <name evidence="10" type="ORF">RDB_LOCUS182221</name>
</gene>
<feature type="region of interest" description="Disordered" evidence="7">
    <location>
        <begin position="508"/>
        <end position="554"/>
    </location>
</feature>
<dbReference type="SUPFAM" id="SSF55486">
    <property type="entry name" value="Metalloproteases ('zincins'), catalytic domain"/>
    <property type="match status" value="1"/>
</dbReference>
<comment type="similarity">
    <text evidence="2">Belongs to the ESF2/ABP1 family.</text>
</comment>
<dbReference type="Proteomes" id="UP000663827">
    <property type="component" value="Unassembled WGS sequence"/>
</dbReference>
<evidence type="ECO:0000313" key="11">
    <source>
        <dbReference type="Proteomes" id="UP000663827"/>
    </source>
</evidence>
<evidence type="ECO:0000256" key="7">
    <source>
        <dbReference type="SAM" id="MobiDB-lite"/>
    </source>
</evidence>
<feature type="chain" id="PRO_5034723419" description="18S rRNA factor 2" evidence="8">
    <location>
        <begin position="19"/>
        <end position="565"/>
    </location>
</feature>
<dbReference type="SUPFAM" id="SSF54928">
    <property type="entry name" value="RNA-binding domain, RBD"/>
    <property type="match status" value="1"/>
</dbReference>
<dbReference type="GO" id="GO:0003723">
    <property type="term" value="F:RNA binding"/>
    <property type="evidence" value="ECO:0007669"/>
    <property type="project" value="UniProtKB-KW"/>
</dbReference>
<reference evidence="10" key="1">
    <citation type="submission" date="2021-01" db="EMBL/GenBank/DDBJ databases">
        <authorList>
            <person name="Kaushik A."/>
        </authorList>
    </citation>
    <scope>NUCLEOTIDE SEQUENCE</scope>
    <source>
        <strain evidence="10">AG5</strain>
    </source>
</reference>
<evidence type="ECO:0000256" key="4">
    <source>
        <dbReference type="ARBA" id="ARBA00022884"/>
    </source>
</evidence>
<dbReference type="CDD" id="cd04275">
    <property type="entry name" value="ZnMc_pappalysin_like"/>
    <property type="match status" value="1"/>
</dbReference>
<evidence type="ECO:0000313" key="10">
    <source>
        <dbReference type="EMBL" id="CAE7229349.1"/>
    </source>
</evidence>
<evidence type="ECO:0000256" key="1">
    <source>
        <dbReference type="ARBA" id="ARBA00004604"/>
    </source>
</evidence>
<feature type="region of interest" description="Disordered" evidence="7">
    <location>
        <begin position="294"/>
        <end position="341"/>
    </location>
</feature>
<protein>
    <recommendedName>
        <fullName evidence="6">18S rRNA factor 2</fullName>
    </recommendedName>
</protein>
<keyword evidence="8" id="KW-0732">Signal</keyword>
<evidence type="ECO:0000256" key="8">
    <source>
        <dbReference type="SAM" id="SignalP"/>
    </source>
</evidence>
<keyword evidence="5" id="KW-0539">Nucleus</keyword>